<evidence type="ECO:0000313" key="2">
    <source>
        <dbReference type="WBParaSite" id="nRc.2.0.1.t47648-RA"/>
    </source>
</evidence>
<accession>A0A915LBB7</accession>
<dbReference type="Proteomes" id="UP000887565">
    <property type="component" value="Unplaced"/>
</dbReference>
<keyword evidence="1" id="KW-1185">Reference proteome</keyword>
<protein>
    <submittedName>
        <fullName evidence="2">Uncharacterized protein</fullName>
    </submittedName>
</protein>
<name>A0A915LBB7_ROMCU</name>
<organism evidence="1 2">
    <name type="scientific">Romanomermis culicivorax</name>
    <name type="common">Nematode worm</name>
    <dbReference type="NCBI Taxonomy" id="13658"/>
    <lineage>
        <taxon>Eukaryota</taxon>
        <taxon>Metazoa</taxon>
        <taxon>Ecdysozoa</taxon>
        <taxon>Nematoda</taxon>
        <taxon>Enoplea</taxon>
        <taxon>Dorylaimia</taxon>
        <taxon>Mermithida</taxon>
        <taxon>Mermithoidea</taxon>
        <taxon>Mermithidae</taxon>
        <taxon>Romanomermis</taxon>
    </lineage>
</organism>
<proteinExistence type="predicted"/>
<sequence>MLFGRCIKQNFGGIFWGFFIKENYKAFTSVIEEFLNDATYYCIPFTGGYVTYLTVLSQLPAAKSEFSWLTVKSVTSPDKPRKNILTRSIESNAKYRRKVSKYSLMQIYVVYEECIAT</sequence>
<dbReference type="WBParaSite" id="nRc.2.0.1.t47648-RA">
    <property type="protein sequence ID" value="nRc.2.0.1.t47648-RA"/>
    <property type="gene ID" value="nRc.2.0.1.g47648"/>
</dbReference>
<dbReference type="AlphaFoldDB" id="A0A915LBB7"/>
<reference evidence="2" key="1">
    <citation type="submission" date="2022-11" db="UniProtKB">
        <authorList>
            <consortium name="WormBaseParasite"/>
        </authorList>
    </citation>
    <scope>IDENTIFICATION</scope>
</reference>
<evidence type="ECO:0000313" key="1">
    <source>
        <dbReference type="Proteomes" id="UP000887565"/>
    </source>
</evidence>